<keyword evidence="1" id="KW-0805">Transcription regulation</keyword>
<dbReference type="PROSITE" id="PS50977">
    <property type="entry name" value="HTH_TETR_2"/>
    <property type="match status" value="1"/>
</dbReference>
<feature type="DNA-binding region" description="H-T-H motif" evidence="4">
    <location>
        <begin position="37"/>
        <end position="56"/>
    </location>
</feature>
<evidence type="ECO:0000256" key="2">
    <source>
        <dbReference type="ARBA" id="ARBA00023125"/>
    </source>
</evidence>
<evidence type="ECO:0000256" key="3">
    <source>
        <dbReference type="ARBA" id="ARBA00023163"/>
    </source>
</evidence>
<keyword evidence="2 4" id="KW-0238">DNA-binding</keyword>
<dbReference type="SUPFAM" id="SSF46689">
    <property type="entry name" value="Homeodomain-like"/>
    <property type="match status" value="1"/>
</dbReference>
<feature type="compositionally biased region" description="Gly residues" evidence="5">
    <location>
        <begin position="123"/>
        <end position="140"/>
    </location>
</feature>
<dbReference type="InterPro" id="IPR009057">
    <property type="entry name" value="Homeodomain-like_sf"/>
</dbReference>
<dbReference type="PANTHER" id="PTHR30055:SF238">
    <property type="entry name" value="MYCOFACTOCIN BIOSYNTHESIS TRANSCRIPTIONAL REGULATOR MFTR-RELATED"/>
    <property type="match status" value="1"/>
</dbReference>
<evidence type="ECO:0000256" key="1">
    <source>
        <dbReference type="ARBA" id="ARBA00023015"/>
    </source>
</evidence>
<protein>
    <submittedName>
        <fullName evidence="7">Helix-turn-helix domain-containing protein</fullName>
    </submittedName>
</protein>
<accession>A0ABV4QWH3</accession>
<dbReference type="Proteomes" id="UP001569904">
    <property type="component" value="Unassembled WGS sequence"/>
</dbReference>
<gene>
    <name evidence="7" type="ORF">SM436_14850</name>
</gene>
<proteinExistence type="predicted"/>
<dbReference type="InterPro" id="IPR050109">
    <property type="entry name" value="HTH-type_TetR-like_transc_reg"/>
</dbReference>
<reference evidence="7 8" key="1">
    <citation type="submission" date="2023-11" db="EMBL/GenBank/DDBJ databases">
        <title>Actinomadura monticuli sp. nov., isolated from volcanic ash.</title>
        <authorList>
            <person name="Lee S.D."/>
            <person name="Yang H."/>
            <person name="Kim I.S."/>
        </authorList>
    </citation>
    <scope>NUCLEOTIDE SEQUENCE [LARGE SCALE GENOMIC DNA]</scope>
    <source>
        <strain evidence="7 8">DSM 45346</strain>
    </source>
</reference>
<feature type="compositionally biased region" description="Gly residues" evidence="5">
    <location>
        <begin position="148"/>
        <end position="166"/>
    </location>
</feature>
<organism evidence="7 8">
    <name type="scientific">Actinomadura chokoriensis</name>
    <dbReference type="NCBI Taxonomy" id="454156"/>
    <lineage>
        <taxon>Bacteria</taxon>
        <taxon>Bacillati</taxon>
        <taxon>Actinomycetota</taxon>
        <taxon>Actinomycetes</taxon>
        <taxon>Streptosporangiales</taxon>
        <taxon>Thermomonosporaceae</taxon>
        <taxon>Actinomadura</taxon>
    </lineage>
</organism>
<keyword evidence="3" id="KW-0804">Transcription</keyword>
<evidence type="ECO:0000313" key="7">
    <source>
        <dbReference type="EMBL" id="MFA1554965.1"/>
    </source>
</evidence>
<dbReference type="EMBL" id="JAXCEH010000008">
    <property type="protein sequence ID" value="MFA1554965.1"/>
    <property type="molecule type" value="Genomic_DNA"/>
</dbReference>
<dbReference type="InterPro" id="IPR001647">
    <property type="entry name" value="HTH_TetR"/>
</dbReference>
<evidence type="ECO:0000313" key="8">
    <source>
        <dbReference type="Proteomes" id="UP001569904"/>
    </source>
</evidence>
<comment type="caution">
    <text evidence="7">The sequence shown here is derived from an EMBL/GenBank/DDBJ whole genome shotgun (WGS) entry which is preliminary data.</text>
</comment>
<name>A0ABV4QWH3_9ACTN</name>
<keyword evidence="8" id="KW-1185">Reference proteome</keyword>
<dbReference type="PANTHER" id="PTHR30055">
    <property type="entry name" value="HTH-TYPE TRANSCRIPTIONAL REGULATOR RUTR"/>
    <property type="match status" value="1"/>
</dbReference>
<dbReference type="Pfam" id="PF00440">
    <property type="entry name" value="TetR_N"/>
    <property type="match status" value="1"/>
</dbReference>
<evidence type="ECO:0000256" key="5">
    <source>
        <dbReference type="SAM" id="MobiDB-lite"/>
    </source>
</evidence>
<evidence type="ECO:0000259" key="6">
    <source>
        <dbReference type="PROSITE" id="PS50977"/>
    </source>
</evidence>
<dbReference type="Gene3D" id="1.10.357.10">
    <property type="entry name" value="Tetracycline Repressor, domain 2"/>
    <property type="match status" value="1"/>
</dbReference>
<dbReference type="PRINTS" id="PR00455">
    <property type="entry name" value="HTHTETR"/>
</dbReference>
<feature type="domain" description="HTH tetR-type" evidence="6">
    <location>
        <begin position="15"/>
        <end position="74"/>
    </location>
</feature>
<feature type="region of interest" description="Disordered" evidence="5">
    <location>
        <begin position="118"/>
        <end position="171"/>
    </location>
</feature>
<evidence type="ECO:0000256" key="4">
    <source>
        <dbReference type="PROSITE-ProRule" id="PRU00335"/>
    </source>
</evidence>
<dbReference type="RefSeq" id="WP_371941627.1">
    <property type="nucleotide sequence ID" value="NZ_JAXCEH010000008.1"/>
</dbReference>
<sequence length="246" mass="25536">MESKSRRRAPGMSPQQRREMIVRTALPLVAEHGTTVTTGQIARAAGIGEATIFRVFADKDELLDACVAEALRNDHVVAEIAEIPLDQPLPGRLAEASAAIEAYLVRMGMVIGALQATGRRGRGMPGPGDPGGGGFGGAGSGPDVHGSAGDGRAGGGQAGDGQAGGGLDRDATMNRTRDAIAELFEPERDRLRLPAEQIASLFLGLAFTRARPPAGPVESGPSMEEYLDVFLHGALKHGALKEGTPE</sequence>